<dbReference type="SMART" id="SM00131">
    <property type="entry name" value="KU"/>
    <property type="match status" value="2"/>
</dbReference>
<dbReference type="GO" id="GO:0004867">
    <property type="term" value="F:serine-type endopeptidase inhibitor activity"/>
    <property type="evidence" value="ECO:0007669"/>
    <property type="project" value="InterPro"/>
</dbReference>
<dbReference type="GeneTree" id="ENSGT00940000173891"/>
<dbReference type="Gene3D" id="4.10.410.10">
    <property type="entry name" value="Pancreatic trypsin inhibitor Kunitz domain"/>
    <property type="match status" value="2"/>
</dbReference>
<dbReference type="PROSITE" id="PS00280">
    <property type="entry name" value="BPTI_KUNITZ_1"/>
    <property type="match status" value="2"/>
</dbReference>
<dbReference type="AlphaFoldDB" id="A0A3B1IJ32"/>
<dbReference type="SUPFAM" id="SSF57362">
    <property type="entry name" value="BPTI-like"/>
    <property type="match status" value="2"/>
</dbReference>
<dbReference type="Ensembl" id="ENSAMXT00000043406.1">
    <property type="protein sequence ID" value="ENSAMXP00000029244.1"/>
    <property type="gene ID" value="ENSAMXG00000036709.1"/>
</dbReference>
<dbReference type="CDD" id="cd22635">
    <property type="entry name" value="Kunitz_papilin"/>
    <property type="match status" value="1"/>
</dbReference>
<organism evidence="3 4">
    <name type="scientific">Astyanax mexicanus</name>
    <name type="common">Blind cave fish</name>
    <name type="synonym">Astyanax fasciatus mexicanus</name>
    <dbReference type="NCBI Taxonomy" id="7994"/>
    <lineage>
        <taxon>Eukaryota</taxon>
        <taxon>Metazoa</taxon>
        <taxon>Chordata</taxon>
        <taxon>Craniata</taxon>
        <taxon>Vertebrata</taxon>
        <taxon>Euteleostomi</taxon>
        <taxon>Actinopterygii</taxon>
        <taxon>Neopterygii</taxon>
        <taxon>Teleostei</taxon>
        <taxon>Ostariophysi</taxon>
        <taxon>Characiformes</taxon>
        <taxon>Characoidei</taxon>
        <taxon>Acestrorhamphidae</taxon>
        <taxon>Acestrorhamphinae</taxon>
        <taxon>Astyanax</taxon>
    </lineage>
</organism>
<reference evidence="3" key="4">
    <citation type="submission" date="2025-09" db="UniProtKB">
        <authorList>
            <consortium name="Ensembl"/>
        </authorList>
    </citation>
    <scope>IDENTIFICATION</scope>
</reference>
<dbReference type="Bgee" id="ENSAMXG00000036709">
    <property type="expression patterns" value="Expressed in intestine and 4 other cell types or tissues"/>
</dbReference>
<evidence type="ECO:0000313" key="4">
    <source>
        <dbReference type="Proteomes" id="UP000018467"/>
    </source>
</evidence>
<evidence type="ECO:0000256" key="1">
    <source>
        <dbReference type="ARBA" id="ARBA00023157"/>
    </source>
</evidence>
<name>A0A3B1IJ32_ASTMX</name>
<keyword evidence="1" id="KW-1015">Disulfide bond</keyword>
<reference evidence="4" key="1">
    <citation type="submission" date="2013-03" db="EMBL/GenBank/DDBJ databases">
        <authorList>
            <person name="Jeffery W."/>
            <person name="Warren W."/>
            <person name="Wilson R.K."/>
        </authorList>
    </citation>
    <scope>NUCLEOTIDE SEQUENCE</scope>
    <source>
        <strain evidence="4">female</strain>
    </source>
</reference>
<dbReference type="PRINTS" id="PR00759">
    <property type="entry name" value="BASICPTASE"/>
</dbReference>
<keyword evidence="4" id="KW-1185">Reference proteome</keyword>
<dbReference type="InterPro" id="IPR020901">
    <property type="entry name" value="Prtase_inh_Kunz-CS"/>
</dbReference>
<evidence type="ECO:0000259" key="2">
    <source>
        <dbReference type="PROSITE" id="PS50279"/>
    </source>
</evidence>
<evidence type="ECO:0000313" key="3">
    <source>
        <dbReference type="Ensembl" id="ENSAMXP00000029244.1"/>
    </source>
</evidence>
<sequence>GRILIKKKQMNVAVITLLSQLFPEFMADSHEIQISVNDFLLLNVCFSAHCLLDRDMGTVCTSYEPRWFYDRRTGKCTHFWYGGCDGNSNRFLTEAECFETCGGLGKLALKAIVCSDVCQLPHDLGKCYNFALKWHFDTSIQECTRFWYGGCGGNGNRFETQEECEALDQSRSRRTAAVALSQNPRLCQVVVIILWKAEACLSIVFSQR</sequence>
<dbReference type="PANTHER" id="PTHR10083">
    <property type="entry name" value="KUNITZ-TYPE PROTEASE INHIBITOR-RELATED"/>
    <property type="match status" value="1"/>
</dbReference>
<dbReference type="FunFam" id="4.10.410.10:FF:000020">
    <property type="entry name" value="Collagen, type VI, alpha 3"/>
    <property type="match status" value="2"/>
</dbReference>
<reference evidence="3" key="3">
    <citation type="submission" date="2025-08" db="UniProtKB">
        <authorList>
            <consortium name="Ensembl"/>
        </authorList>
    </citation>
    <scope>IDENTIFICATION</scope>
</reference>
<dbReference type="GO" id="GO:0005615">
    <property type="term" value="C:extracellular space"/>
    <property type="evidence" value="ECO:0007669"/>
    <property type="project" value="TreeGrafter"/>
</dbReference>
<reference evidence="4" key="2">
    <citation type="journal article" date="2014" name="Nat. Commun.">
        <title>The cavefish genome reveals candidate genes for eye loss.</title>
        <authorList>
            <person name="McGaugh S.E."/>
            <person name="Gross J.B."/>
            <person name="Aken B."/>
            <person name="Blin M."/>
            <person name="Borowsky R."/>
            <person name="Chalopin D."/>
            <person name="Hinaux H."/>
            <person name="Jeffery W.R."/>
            <person name="Keene A."/>
            <person name="Ma L."/>
            <person name="Minx P."/>
            <person name="Murphy D."/>
            <person name="O'Quin K.E."/>
            <person name="Retaux S."/>
            <person name="Rohner N."/>
            <person name="Searle S.M."/>
            <person name="Stahl B.A."/>
            <person name="Tabin C."/>
            <person name="Volff J.N."/>
            <person name="Yoshizawa M."/>
            <person name="Warren W.C."/>
        </authorList>
    </citation>
    <scope>NUCLEOTIDE SEQUENCE [LARGE SCALE GENOMIC DNA]</scope>
    <source>
        <strain evidence="4">female</strain>
    </source>
</reference>
<proteinExistence type="predicted"/>
<dbReference type="Proteomes" id="UP000018467">
    <property type="component" value="Unassembled WGS sequence"/>
</dbReference>
<accession>A0A3B1IJ32</accession>
<dbReference type="InterPro" id="IPR050098">
    <property type="entry name" value="TFPI/VKTCI-like"/>
</dbReference>
<dbReference type="InterPro" id="IPR002223">
    <property type="entry name" value="Kunitz_BPTI"/>
</dbReference>
<dbReference type="PROSITE" id="PS50279">
    <property type="entry name" value="BPTI_KUNITZ_2"/>
    <property type="match status" value="2"/>
</dbReference>
<feature type="domain" description="BPTI/Kunitz inhibitor" evidence="2">
    <location>
        <begin position="118"/>
        <end position="168"/>
    </location>
</feature>
<dbReference type="PANTHER" id="PTHR10083:SF374">
    <property type="entry name" value="BPTI_KUNITZ INHIBITOR DOMAIN-CONTAINING PROTEIN"/>
    <property type="match status" value="1"/>
</dbReference>
<dbReference type="InParanoid" id="A0A3B1IJ32"/>
<dbReference type="Pfam" id="PF00014">
    <property type="entry name" value="Kunitz_BPTI"/>
    <property type="match status" value="2"/>
</dbReference>
<feature type="domain" description="BPTI/Kunitz inhibitor" evidence="2">
    <location>
        <begin position="50"/>
        <end position="101"/>
    </location>
</feature>
<dbReference type="InterPro" id="IPR036880">
    <property type="entry name" value="Kunitz_BPTI_sf"/>
</dbReference>
<protein>
    <recommendedName>
        <fullName evidence="2">BPTI/Kunitz inhibitor domain-containing protein</fullName>
    </recommendedName>
</protein>